<reference evidence="4" key="1">
    <citation type="submission" date="2017-02" db="UniProtKB">
        <authorList>
            <consortium name="WormBaseParasite"/>
        </authorList>
    </citation>
    <scope>IDENTIFICATION</scope>
</reference>
<dbReference type="Pfam" id="PF00170">
    <property type="entry name" value="bZIP_1"/>
    <property type="match status" value="1"/>
</dbReference>
<organism evidence="3 4">
    <name type="scientific">Parastrongyloides trichosuri</name>
    <name type="common">Possum-specific nematode worm</name>
    <dbReference type="NCBI Taxonomy" id="131310"/>
    <lineage>
        <taxon>Eukaryota</taxon>
        <taxon>Metazoa</taxon>
        <taxon>Ecdysozoa</taxon>
        <taxon>Nematoda</taxon>
        <taxon>Chromadorea</taxon>
        <taxon>Rhabditida</taxon>
        <taxon>Tylenchina</taxon>
        <taxon>Panagrolaimomorpha</taxon>
        <taxon>Strongyloidoidea</taxon>
        <taxon>Strongyloididae</taxon>
        <taxon>Parastrongyloides</taxon>
    </lineage>
</organism>
<evidence type="ECO:0000256" key="1">
    <source>
        <dbReference type="SAM" id="Coils"/>
    </source>
</evidence>
<dbReference type="CDD" id="cd14686">
    <property type="entry name" value="bZIP"/>
    <property type="match status" value="1"/>
</dbReference>
<sequence>MKVSTNSALTEQQKRDLRRLNNKKAAQRCRERKLEKVNKLENEVKVKDELIDSLKIQLEKYRSECRLMKGYLIAQGYNLHSIGVSDDIIFDNKSNLYPQRGNNTSSNDEIIMDKNVSSTSYNHQNFNTVISSKNYTTEIKQEYINENNFDNSQNNQFNQFQSGNINMFSSVMINNKNDDFYGSMIGSYEGNKSDYDINHEVSKIHLNDRNITGNQQQYNETINESFSNTQSNTFTTNIHQQPTIPKIARPSGFNFNMEKLNNEKVYYPLDIVTPQMPLFMDEHMMENYLQPTSSNLIDRY</sequence>
<dbReference type="PROSITE" id="PS50217">
    <property type="entry name" value="BZIP"/>
    <property type="match status" value="1"/>
</dbReference>
<dbReference type="Proteomes" id="UP000038045">
    <property type="component" value="Unplaced"/>
</dbReference>
<accession>A0A0N4Z967</accession>
<dbReference type="SMART" id="SM00338">
    <property type="entry name" value="BRLZ"/>
    <property type="match status" value="1"/>
</dbReference>
<proteinExistence type="predicted"/>
<evidence type="ECO:0000313" key="4">
    <source>
        <dbReference type="WBParaSite" id="PTRK_0000385800.1"/>
    </source>
</evidence>
<evidence type="ECO:0000259" key="2">
    <source>
        <dbReference type="PROSITE" id="PS50217"/>
    </source>
</evidence>
<dbReference type="SUPFAM" id="SSF57959">
    <property type="entry name" value="Leucine zipper domain"/>
    <property type="match status" value="1"/>
</dbReference>
<dbReference type="WBParaSite" id="PTRK_0000385800.1">
    <property type="protein sequence ID" value="PTRK_0000385800.1"/>
    <property type="gene ID" value="PTRK_0000385800"/>
</dbReference>
<feature type="domain" description="BZIP" evidence="2">
    <location>
        <begin position="12"/>
        <end position="75"/>
    </location>
</feature>
<dbReference type="GO" id="GO:0003700">
    <property type="term" value="F:DNA-binding transcription factor activity"/>
    <property type="evidence" value="ECO:0007669"/>
    <property type="project" value="InterPro"/>
</dbReference>
<dbReference type="InterPro" id="IPR046347">
    <property type="entry name" value="bZIP_sf"/>
</dbReference>
<dbReference type="Gene3D" id="1.20.5.170">
    <property type="match status" value="1"/>
</dbReference>
<dbReference type="AlphaFoldDB" id="A0A0N4Z967"/>
<feature type="coiled-coil region" evidence="1">
    <location>
        <begin position="10"/>
        <end position="64"/>
    </location>
</feature>
<dbReference type="InterPro" id="IPR004827">
    <property type="entry name" value="bZIP"/>
</dbReference>
<keyword evidence="3" id="KW-1185">Reference proteome</keyword>
<dbReference type="STRING" id="131310.A0A0N4Z967"/>
<keyword evidence="1" id="KW-0175">Coiled coil</keyword>
<evidence type="ECO:0000313" key="3">
    <source>
        <dbReference type="Proteomes" id="UP000038045"/>
    </source>
</evidence>
<name>A0A0N4Z967_PARTI</name>
<protein>
    <submittedName>
        <fullName evidence="4">BZIP domain-containing protein</fullName>
    </submittedName>
</protein>